<evidence type="ECO:0000256" key="4">
    <source>
        <dbReference type="ARBA" id="ARBA00040926"/>
    </source>
</evidence>
<dbReference type="PROSITE" id="PS50206">
    <property type="entry name" value="RHODANESE_3"/>
    <property type="match status" value="1"/>
</dbReference>
<dbReference type="PANTHER" id="PTHR43629">
    <property type="entry name" value="PEPTIDYL-PROLYL CIS-TRANS ISOMERASE"/>
    <property type="match status" value="1"/>
</dbReference>
<dbReference type="Gene3D" id="3.40.250.10">
    <property type="entry name" value="Rhodanese-like domain"/>
    <property type="match status" value="1"/>
</dbReference>
<dbReference type="InterPro" id="IPR036873">
    <property type="entry name" value="Rhodanese-like_dom_sf"/>
</dbReference>
<evidence type="ECO:0000256" key="3">
    <source>
        <dbReference type="ARBA" id="ARBA00022490"/>
    </source>
</evidence>
<organism evidence="12">
    <name type="scientific">Heterosigma akashiwo</name>
    <name type="common">Chromophytic alga</name>
    <name type="synonym">Heterosigma carterae</name>
    <dbReference type="NCBI Taxonomy" id="2829"/>
    <lineage>
        <taxon>Eukaryota</taxon>
        <taxon>Sar</taxon>
        <taxon>Stramenopiles</taxon>
        <taxon>Ochrophyta</taxon>
        <taxon>Raphidophyceae</taxon>
        <taxon>Chattonellales</taxon>
        <taxon>Chattonellaceae</taxon>
        <taxon>Heterosigma</taxon>
    </lineage>
</organism>
<comment type="subcellular location">
    <subcellularLocation>
        <location evidence="1">Cytoplasm</location>
    </subcellularLocation>
</comment>
<dbReference type="Pfam" id="PF13616">
    <property type="entry name" value="Rotamase_3"/>
    <property type="match status" value="2"/>
</dbReference>
<evidence type="ECO:0000256" key="6">
    <source>
        <dbReference type="ARBA" id="ARBA00043072"/>
    </source>
</evidence>
<feature type="signal peptide" evidence="9">
    <location>
        <begin position="1"/>
        <end position="19"/>
    </location>
</feature>
<proteinExistence type="inferred from homology"/>
<dbReference type="InterPro" id="IPR001763">
    <property type="entry name" value="Rhodanese-like_dom"/>
</dbReference>
<protein>
    <recommendedName>
        <fullName evidence="4">Peptidyl-prolyl cis-trans isomerase C</fullName>
    </recommendedName>
    <alternativeName>
        <fullName evidence="6">Parvulin</fullName>
    </alternativeName>
    <alternativeName>
        <fullName evidence="5">Rotamase C</fullName>
    </alternativeName>
</protein>
<dbReference type="SMART" id="SM00450">
    <property type="entry name" value="RHOD"/>
    <property type="match status" value="1"/>
</dbReference>
<evidence type="ECO:0000259" key="10">
    <source>
        <dbReference type="PROSITE" id="PS50198"/>
    </source>
</evidence>
<name>A0A6T5NIR0_HETAK</name>
<keyword evidence="8" id="KW-0697">Rotamase</keyword>
<evidence type="ECO:0000256" key="7">
    <source>
        <dbReference type="ARBA" id="ARBA00046231"/>
    </source>
</evidence>
<dbReference type="SUPFAM" id="SSF54534">
    <property type="entry name" value="FKBP-like"/>
    <property type="match status" value="2"/>
</dbReference>
<gene>
    <name evidence="12" type="ORF">HAKA00212_LOCUS4634</name>
</gene>
<feature type="domain" description="PpiC" evidence="10">
    <location>
        <begin position="71"/>
        <end position="160"/>
    </location>
</feature>
<accession>A0A6T5NIR0</accession>
<comment type="function">
    <text evidence="7">PPIases accelerate the folding of proteins. It prefers amino acid residues with hydrophobic side chains like leucine and phenylalanine in the P1 position of the peptides substrates.</text>
</comment>
<evidence type="ECO:0000256" key="2">
    <source>
        <dbReference type="ARBA" id="ARBA00007656"/>
    </source>
</evidence>
<keyword evidence="3" id="KW-0963">Cytoplasm</keyword>
<comment type="similarity">
    <text evidence="2">Belongs to the PpiC/parvulin rotamase family.</text>
</comment>
<feature type="chain" id="PRO_5030159663" description="Peptidyl-prolyl cis-trans isomerase C" evidence="9">
    <location>
        <begin position="20"/>
        <end position="376"/>
    </location>
</feature>
<dbReference type="InterPro" id="IPR052204">
    <property type="entry name" value="PpiC/parvulin_rotamase"/>
</dbReference>
<feature type="domain" description="PpiC" evidence="10">
    <location>
        <begin position="170"/>
        <end position="258"/>
    </location>
</feature>
<keyword evidence="9" id="KW-0732">Signal</keyword>
<dbReference type="PROSITE" id="PS50198">
    <property type="entry name" value="PPIC_PPIASE_2"/>
    <property type="match status" value="2"/>
</dbReference>
<evidence type="ECO:0000256" key="5">
    <source>
        <dbReference type="ARBA" id="ARBA00041926"/>
    </source>
</evidence>
<dbReference type="PANTHER" id="PTHR43629:SF2">
    <property type="entry name" value="RHODANESE-LIKE_PPIC DOMAIN-CONTAINING PROTEIN 12, CHLOROPLASTIC"/>
    <property type="match status" value="1"/>
</dbReference>
<dbReference type="SUPFAM" id="SSF52821">
    <property type="entry name" value="Rhodanese/Cell cycle control phosphatase"/>
    <property type="match status" value="1"/>
</dbReference>
<keyword evidence="8" id="KW-0413">Isomerase</keyword>
<dbReference type="PROSITE" id="PS01096">
    <property type="entry name" value="PPIC_PPIASE_1"/>
    <property type="match status" value="2"/>
</dbReference>
<evidence type="ECO:0000259" key="11">
    <source>
        <dbReference type="PROSITE" id="PS50206"/>
    </source>
</evidence>
<evidence type="ECO:0000256" key="1">
    <source>
        <dbReference type="ARBA" id="ARBA00004496"/>
    </source>
</evidence>
<dbReference type="Pfam" id="PF00581">
    <property type="entry name" value="Rhodanese"/>
    <property type="match status" value="1"/>
</dbReference>
<dbReference type="InterPro" id="IPR000297">
    <property type="entry name" value="PPIase_PpiC"/>
</dbReference>
<evidence type="ECO:0000256" key="8">
    <source>
        <dbReference type="PROSITE-ProRule" id="PRU00278"/>
    </source>
</evidence>
<dbReference type="GO" id="GO:0003755">
    <property type="term" value="F:peptidyl-prolyl cis-trans isomerase activity"/>
    <property type="evidence" value="ECO:0007669"/>
    <property type="project" value="UniProtKB-KW"/>
</dbReference>
<dbReference type="AlphaFoldDB" id="A0A6T5NIR0"/>
<feature type="domain" description="Rhodanese" evidence="11">
    <location>
        <begin position="280"/>
        <end position="374"/>
    </location>
</feature>
<dbReference type="EMBL" id="HBIU01010777">
    <property type="protein sequence ID" value="CAE0625963.1"/>
    <property type="molecule type" value="Transcribed_RNA"/>
</dbReference>
<reference evidence="12" key="1">
    <citation type="submission" date="2021-01" db="EMBL/GenBank/DDBJ databases">
        <authorList>
            <person name="Corre E."/>
            <person name="Pelletier E."/>
            <person name="Niang G."/>
            <person name="Scheremetjew M."/>
            <person name="Finn R."/>
            <person name="Kale V."/>
            <person name="Holt S."/>
            <person name="Cochrane G."/>
            <person name="Meng A."/>
            <person name="Brown T."/>
            <person name="Cohen L."/>
        </authorList>
    </citation>
    <scope>NUCLEOTIDE SEQUENCE</scope>
    <source>
        <strain evidence="12">CCMP3107</strain>
    </source>
</reference>
<sequence>MKFSSSTALLFALATGAQSFTVSGLGGSQRITTQGQLISAAAVNTLTSSRPASSRLSTRLLTSMSGGSTEPYTCKASHILVKTEDEINLIFDGLQNAGWDFANVAKESSQCPSGKSGGDLGWFGKGMMVPEFEQAAFQGKVGDLVKVKTQFGWHVLRVDEQSFEKPKPEPLAVRARHILVQDEGEADLLMEQIQGGSDFEGLAQQQSSCPSKAQGGDLGWFGRNQMVKEFEEACYAAEVDDLMKVKTQFGWHVLQLTGRKAPPADLTVQDLAALLADPAAREAAQLVDVREPDELQREGSLAAQGFVNIPLSQSQDWAPKIARGELLDRTKRTVVLCKKGIRSTQMAQFLLTQAEFEDVASVAGGMDAYAQDIGLP</sequence>
<dbReference type="GO" id="GO:0005737">
    <property type="term" value="C:cytoplasm"/>
    <property type="evidence" value="ECO:0007669"/>
    <property type="project" value="UniProtKB-SubCell"/>
</dbReference>
<dbReference type="Gene3D" id="3.10.50.40">
    <property type="match status" value="2"/>
</dbReference>
<dbReference type="InterPro" id="IPR023058">
    <property type="entry name" value="PPIase_PpiC_CS"/>
</dbReference>
<dbReference type="InterPro" id="IPR046357">
    <property type="entry name" value="PPIase_dom_sf"/>
</dbReference>
<evidence type="ECO:0000313" key="12">
    <source>
        <dbReference type="EMBL" id="CAE0625963.1"/>
    </source>
</evidence>
<evidence type="ECO:0000256" key="9">
    <source>
        <dbReference type="SAM" id="SignalP"/>
    </source>
</evidence>